<evidence type="ECO:0000313" key="8">
    <source>
        <dbReference type="Proteomes" id="UP001162889"/>
    </source>
</evidence>
<evidence type="ECO:0000313" key="7">
    <source>
        <dbReference type="Proteomes" id="UP001155901"/>
    </source>
</evidence>
<reference evidence="5" key="1">
    <citation type="submission" date="2021-07" db="EMBL/GenBank/DDBJ databases">
        <title>Characterization of violacein-producing bacteria and related species.</title>
        <authorList>
            <person name="Wilson H.S."/>
            <person name="De Leon M.E."/>
        </authorList>
    </citation>
    <scope>NUCLEOTIDE SEQUENCE</scope>
    <source>
        <strain evidence="5">HSC-15S17</strain>
    </source>
</reference>
<evidence type="ECO:0000313" key="6">
    <source>
        <dbReference type="EMBL" id="MCP2012116.1"/>
    </source>
</evidence>
<keyword evidence="6" id="KW-0238">DNA-binding</keyword>
<dbReference type="PANTHER" id="PTHR42790:SF19">
    <property type="entry name" value="KYNURENINE_ALPHA-AMINOADIPATE AMINOTRANSFERASE, MITOCHONDRIAL"/>
    <property type="match status" value="1"/>
</dbReference>
<proteinExistence type="predicted"/>
<organism evidence="5 7">
    <name type="scientific">Duganella violaceipulchra</name>
    <dbReference type="NCBI Taxonomy" id="2849652"/>
    <lineage>
        <taxon>Bacteria</taxon>
        <taxon>Pseudomonadati</taxon>
        <taxon>Pseudomonadota</taxon>
        <taxon>Betaproteobacteria</taxon>
        <taxon>Burkholderiales</taxon>
        <taxon>Oxalobacteraceae</taxon>
        <taxon>Telluria group</taxon>
        <taxon>Duganella</taxon>
    </lineage>
</organism>
<dbReference type="GO" id="GO:1901605">
    <property type="term" value="P:alpha-amino acid metabolic process"/>
    <property type="evidence" value="ECO:0007669"/>
    <property type="project" value="TreeGrafter"/>
</dbReference>
<comment type="caution">
    <text evidence="5">The sequence shown here is derived from an EMBL/GenBank/DDBJ whole genome shotgun (WGS) entry which is preliminary data.</text>
</comment>
<sequence length="120" mass="13523">MEKLSQAKSFAAVNTSQILQAIAGAVLLKQACSLKRLVAPAVDFYRRNRDAMLDALETNLNTYAPQVSWNAPQGGFFLVVTLPFPFLRAEAEHCAREYRVLTMPLSFFSLTNKQDREVRQ</sequence>
<keyword evidence="3" id="KW-0808">Transferase</keyword>
<evidence type="ECO:0000256" key="4">
    <source>
        <dbReference type="ARBA" id="ARBA00022898"/>
    </source>
</evidence>
<dbReference type="RefSeq" id="WP_217946442.1">
    <property type="nucleotide sequence ID" value="NZ_JAHTGR010000036.1"/>
</dbReference>
<evidence type="ECO:0000256" key="3">
    <source>
        <dbReference type="ARBA" id="ARBA00022679"/>
    </source>
</evidence>
<reference evidence="6" key="2">
    <citation type="submission" date="2022-03" db="EMBL/GenBank/DDBJ databases">
        <title>Genome Encyclopedia of Bacteria and Archaea VI: Functional Genomics of Type Strains.</title>
        <authorList>
            <person name="Whitman W."/>
        </authorList>
    </citation>
    <scope>NUCLEOTIDE SEQUENCE</scope>
    <source>
        <strain evidence="6">HSC-15S17</strain>
    </source>
</reference>
<evidence type="ECO:0000313" key="5">
    <source>
        <dbReference type="EMBL" id="MBV6325543.1"/>
    </source>
</evidence>
<keyword evidence="8" id="KW-1185">Reference proteome</keyword>
<protein>
    <submittedName>
        <fullName evidence="6">DNA-binding transcriptional MocR family regulator</fullName>
    </submittedName>
</protein>
<dbReference type="Proteomes" id="UP001155901">
    <property type="component" value="Unassembled WGS sequence"/>
</dbReference>
<name>A0AA41L4P7_9BURK</name>
<dbReference type="AlphaFoldDB" id="A0AA41L4P7"/>
<dbReference type="EMBL" id="JALJZU010000015">
    <property type="protein sequence ID" value="MCP2012116.1"/>
    <property type="molecule type" value="Genomic_DNA"/>
</dbReference>
<evidence type="ECO:0000256" key="1">
    <source>
        <dbReference type="ARBA" id="ARBA00001933"/>
    </source>
</evidence>
<accession>A0AA41L4P7</accession>
<gene>
    <name evidence="5" type="ORF">KVP70_32015</name>
    <name evidence="6" type="ORF">L1274_005875</name>
</gene>
<dbReference type="Proteomes" id="UP001162889">
    <property type="component" value="Unassembled WGS sequence"/>
</dbReference>
<comment type="cofactor">
    <cofactor evidence="1">
        <name>pyridoxal 5'-phosphate</name>
        <dbReference type="ChEBI" id="CHEBI:597326"/>
    </cofactor>
</comment>
<evidence type="ECO:0000256" key="2">
    <source>
        <dbReference type="ARBA" id="ARBA00022576"/>
    </source>
</evidence>
<keyword evidence="4" id="KW-0663">Pyridoxal phosphate</keyword>
<dbReference type="GO" id="GO:0003677">
    <property type="term" value="F:DNA binding"/>
    <property type="evidence" value="ECO:0007669"/>
    <property type="project" value="UniProtKB-KW"/>
</dbReference>
<dbReference type="InterPro" id="IPR050859">
    <property type="entry name" value="Class-I_PLP-dep_aminotransf"/>
</dbReference>
<dbReference type="GO" id="GO:0008483">
    <property type="term" value="F:transaminase activity"/>
    <property type="evidence" value="ECO:0007669"/>
    <property type="project" value="UniProtKB-KW"/>
</dbReference>
<dbReference type="PANTHER" id="PTHR42790">
    <property type="entry name" value="AMINOTRANSFERASE"/>
    <property type="match status" value="1"/>
</dbReference>
<dbReference type="EMBL" id="JAHTGR010000036">
    <property type="protein sequence ID" value="MBV6325543.1"/>
    <property type="molecule type" value="Genomic_DNA"/>
</dbReference>
<keyword evidence="2" id="KW-0032">Aminotransferase</keyword>